<proteinExistence type="predicted"/>
<dbReference type="PANTHER" id="PTHR43638:SF3">
    <property type="entry name" value="ALDEHYDE REDUCTASE"/>
    <property type="match status" value="1"/>
</dbReference>
<evidence type="ECO:0000256" key="3">
    <source>
        <dbReference type="PIRSR" id="PIRSR000097-3"/>
    </source>
</evidence>
<keyword evidence="6" id="KW-1185">Reference proteome</keyword>
<dbReference type="SUPFAM" id="SSF51430">
    <property type="entry name" value="NAD(P)-linked oxidoreductase"/>
    <property type="match status" value="1"/>
</dbReference>
<dbReference type="PANTHER" id="PTHR43638">
    <property type="entry name" value="OXIDOREDUCTASE, ALDO/KETO REDUCTASE FAMILY PROTEIN"/>
    <property type="match status" value="1"/>
</dbReference>
<dbReference type="PATRIC" id="fig|1094558.3.peg.685"/>
<dbReference type="STRING" id="1094558.ME5_00625"/>
<dbReference type="Pfam" id="PF00248">
    <property type="entry name" value="Aldo_ket_red"/>
    <property type="match status" value="1"/>
</dbReference>
<dbReference type="InterPro" id="IPR020471">
    <property type="entry name" value="AKR"/>
</dbReference>
<evidence type="ECO:0000259" key="4">
    <source>
        <dbReference type="Pfam" id="PF00248"/>
    </source>
</evidence>
<dbReference type="InterPro" id="IPR036812">
    <property type="entry name" value="NAD(P)_OxRdtase_dom_sf"/>
</dbReference>
<dbReference type="OrthoDB" id="9772407at2"/>
<evidence type="ECO:0000256" key="1">
    <source>
        <dbReference type="PIRSR" id="PIRSR000097-1"/>
    </source>
</evidence>
<sequence>MKTVTFPNGIQVPALGQGTWFMGESHKSFEEEANILRQGLDLGLSVIDSAEMYANGGAERVVSHAIKGRRHDAFLVSKVLPSHASLQGTIQACERSLHNLGTDYIDLYLLHWRGRYPLIETISAFEKLIEQGKIKAWGVSNFDTSDMEDLRQCTPLQNIATDQILYNLTRRGIEYDLLAWCEQANIPIMAYSPIEQGRILKNAQLLKLAQDLNVSASTIALAWVLRLRQMIAIPKTSSRSHLEENRRAADFVLESDILETLDQIFQPPRHKMPLDVI</sequence>
<dbReference type="eggNOG" id="COG0656">
    <property type="taxonomic scope" value="Bacteria"/>
</dbReference>
<dbReference type="PRINTS" id="PR00069">
    <property type="entry name" value="ALDKETRDTASE"/>
</dbReference>
<feature type="active site" description="Proton donor" evidence="1">
    <location>
        <position position="53"/>
    </location>
</feature>
<feature type="domain" description="NADP-dependent oxidoreductase" evidence="4">
    <location>
        <begin position="15"/>
        <end position="264"/>
    </location>
</feature>
<comment type="caution">
    <text evidence="5">The sequence shown here is derived from an EMBL/GenBank/DDBJ whole genome shotgun (WGS) entry which is preliminary data.</text>
</comment>
<evidence type="ECO:0000256" key="2">
    <source>
        <dbReference type="PIRSR" id="PIRSR000097-2"/>
    </source>
</evidence>
<name>J0R537_9HYPH</name>
<gene>
    <name evidence="5" type="ORF">ME5_00625</name>
</gene>
<evidence type="ECO:0000313" key="6">
    <source>
        <dbReference type="Proteomes" id="UP000008952"/>
    </source>
</evidence>
<feature type="binding site" evidence="2">
    <location>
        <position position="111"/>
    </location>
    <ligand>
        <name>substrate</name>
    </ligand>
</feature>
<evidence type="ECO:0000313" key="5">
    <source>
        <dbReference type="EMBL" id="EJF90789.1"/>
    </source>
</evidence>
<dbReference type="AlphaFoldDB" id="J0R537"/>
<feature type="site" description="Lowers pKa of active site Tyr" evidence="3">
    <location>
        <position position="78"/>
    </location>
</feature>
<dbReference type="RefSeq" id="WP_008038335.1">
    <property type="nucleotide sequence ID" value="NZ_JH725147.1"/>
</dbReference>
<dbReference type="EMBL" id="AIMB01000005">
    <property type="protein sequence ID" value="EJF90789.1"/>
    <property type="molecule type" value="Genomic_DNA"/>
</dbReference>
<dbReference type="InterPro" id="IPR023210">
    <property type="entry name" value="NADP_OxRdtase_dom"/>
</dbReference>
<dbReference type="PIRSF" id="PIRSF000097">
    <property type="entry name" value="AKR"/>
    <property type="match status" value="1"/>
</dbReference>
<dbReference type="HOGENOM" id="CLU_023205_2_3_5"/>
<organism evidence="5 6">
    <name type="scientific">Bartonella tamiae Th239</name>
    <dbReference type="NCBI Taxonomy" id="1094558"/>
    <lineage>
        <taxon>Bacteria</taxon>
        <taxon>Pseudomonadati</taxon>
        <taxon>Pseudomonadota</taxon>
        <taxon>Alphaproteobacteria</taxon>
        <taxon>Hyphomicrobiales</taxon>
        <taxon>Bartonellaceae</taxon>
        <taxon>Bartonella</taxon>
    </lineage>
</organism>
<dbReference type="Proteomes" id="UP000008952">
    <property type="component" value="Unassembled WGS sequence"/>
</dbReference>
<dbReference type="Gene3D" id="3.20.20.100">
    <property type="entry name" value="NADP-dependent oxidoreductase domain"/>
    <property type="match status" value="1"/>
</dbReference>
<accession>J0R537</accession>
<protein>
    <recommendedName>
        <fullName evidence="4">NADP-dependent oxidoreductase domain-containing protein</fullName>
    </recommendedName>
</protein>
<dbReference type="GO" id="GO:0016491">
    <property type="term" value="F:oxidoreductase activity"/>
    <property type="evidence" value="ECO:0007669"/>
    <property type="project" value="InterPro"/>
</dbReference>
<dbReference type="CDD" id="cd19138">
    <property type="entry name" value="AKR_YeaE"/>
    <property type="match status" value="1"/>
</dbReference>
<reference evidence="5 6" key="1">
    <citation type="submission" date="2012-03" db="EMBL/GenBank/DDBJ databases">
        <title>The Genome Sequence of Bartonella tamiae Th239.</title>
        <authorList>
            <consortium name="The Broad Institute Genome Sequencing Platform"/>
            <consortium name="The Broad Institute Genome Sequencing Center for Infectious Disease"/>
            <person name="Feldgarden M."/>
            <person name="Kirby J."/>
            <person name="Kosoy M."/>
            <person name="Birtles R."/>
            <person name="Probert W.S."/>
            <person name="Chiaraviglio L."/>
            <person name="Young S.K."/>
            <person name="Zeng Q."/>
            <person name="Gargeya S."/>
            <person name="Fitzgerald M."/>
            <person name="Haas B."/>
            <person name="Abouelleil A."/>
            <person name="Alvarado L."/>
            <person name="Arachchi H.M."/>
            <person name="Berlin A."/>
            <person name="Chapman S.B."/>
            <person name="Gearin G."/>
            <person name="Goldberg J."/>
            <person name="Griggs A."/>
            <person name="Gujja S."/>
            <person name="Hansen M."/>
            <person name="Heiman D."/>
            <person name="Howarth C."/>
            <person name="Larimer J."/>
            <person name="Lui A."/>
            <person name="MacDonald P.J.P."/>
            <person name="McCowen C."/>
            <person name="Montmayeur A."/>
            <person name="Murphy C."/>
            <person name="Neiman D."/>
            <person name="Pearson M."/>
            <person name="Priest M."/>
            <person name="Roberts A."/>
            <person name="Saif S."/>
            <person name="Shea T."/>
            <person name="Sisk P."/>
            <person name="Stolte C."/>
            <person name="Sykes S."/>
            <person name="Wortman J."/>
            <person name="Nusbaum C."/>
            <person name="Birren B."/>
        </authorList>
    </citation>
    <scope>NUCLEOTIDE SEQUENCE [LARGE SCALE GENOMIC DNA]</scope>
    <source>
        <strain evidence="5 6">Th239</strain>
    </source>
</reference>